<dbReference type="PROSITE" id="PS51212">
    <property type="entry name" value="WSC"/>
    <property type="match status" value="1"/>
</dbReference>
<keyword evidence="2" id="KW-0812">Transmembrane</keyword>
<feature type="chain" id="PRO_5042474673" description="WSC domain-containing protein" evidence="7">
    <location>
        <begin position="20"/>
        <end position="185"/>
    </location>
</feature>
<keyword evidence="10" id="KW-1185">Reference proteome</keyword>
<evidence type="ECO:0000313" key="9">
    <source>
        <dbReference type="EMBL" id="CAK3908571.1"/>
    </source>
</evidence>
<evidence type="ECO:0000256" key="2">
    <source>
        <dbReference type="ARBA" id="ARBA00022692"/>
    </source>
</evidence>
<dbReference type="GO" id="GO:0005886">
    <property type="term" value="C:plasma membrane"/>
    <property type="evidence" value="ECO:0007669"/>
    <property type="project" value="TreeGrafter"/>
</dbReference>
<dbReference type="AlphaFoldDB" id="A0AAI8YV32"/>
<evidence type="ECO:0000256" key="4">
    <source>
        <dbReference type="ARBA" id="ARBA00022989"/>
    </source>
</evidence>
<dbReference type="InterPro" id="IPR051836">
    <property type="entry name" value="Kremen_rcpt"/>
</dbReference>
<evidence type="ECO:0000256" key="5">
    <source>
        <dbReference type="ARBA" id="ARBA00023136"/>
    </source>
</evidence>
<feature type="domain" description="WSC" evidence="8">
    <location>
        <begin position="45"/>
        <end position="145"/>
    </location>
</feature>
<evidence type="ECO:0000256" key="3">
    <source>
        <dbReference type="ARBA" id="ARBA00022729"/>
    </source>
</evidence>
<accession>A0AAI8YV32</accession>
<dbReference type="SMART" id="SM00321">
    <property type="entry name" value="WSC"/>
    <property type="match status" value="1"/>
</dbReference>
<dbReference type="PANTHER" id="PTHR24269:SF16">
    <property type="entry name" value="PROTEIN SLG1"/>
    <property type="match status" value="1"/>
</dbReference>
<evidence type="ECO:0000256" key="7">
    <source>
        <dbReference type="SAM" id="SignalP"/>
    </source>
</evidence>
<keyword evidence="3 7" id="KW-0732">Signal</keyword>
<evidence type="ECO:0000259" key="8">
    <source>
        <dbReference type="PROSITE" id="PS51212"/>
    </source>
</evidence>
<evidence type="ECO:0000256" key="6">
    <source>
        <dbReference type="ARBA" id="ARBA00023180"/>
    </source>
</evidence>
<protein>
    <recommendedName>
        <fullName evidence="8">WSC domain-containing protein</fullName>
    </recommendedName>
</protein>
<dbReference type="InterPro" id="IPR002889">
    <property type="entry name" value="WSC_carb-bd"/>
</dbReference>
<dbReference type="Pfam" id="PF01822">
    <property type="entry name" value="WSC"/>
    <property type="match status" value="1"/>
</dbReference>
<reference evidence="9" key="1">
    <citation type="submission" date="2023-11" db="EMBL/GenBank/DDBJ databases">
        <authorList>
            <person name="Alioto T."/>
            <person name="Alioto T."/>
            <person name="Gomez Garrido J."/>
        </authorList>
    </citation>
    <scope>NUCLEOTIDE SEQUENCE</scope>
</reference>
<dbReference type="PANTHER" id="PTHR24269">
    <property type="entry name" value="KREMEN PROTEIN"/>
    <property type="match status" value="1"/>
</dbReference>
<dbReference type="Proteomes" id="UP001296104">
    <property type="component" value="Unassembled WGS sequence"/>
</dbReference>
<organism evidence="9 10">
    <name type="scientific">Lecanosticta acicola</name>
    <dbReference type="NCBI Taxonomy" id="111012"/>
    <lineage>
        <taxon>Eukaryota</taxon>
        <taxon>Fungi</taxon>
        <taxon>Dikarya</taxon>
        <taxon>Ascomycota</taxon>
        <taxon>Pezizomycotina</taxon>
        <taxon>Dothideomycetes</taxon>
        <taxon>Dothideomycetidae</taxon>
        <taxon>Mycosphaerellales</taxon>
        <taxon>Mycosphaerellaceae</taxon>
        <taxon>Lecanosticta</taxon>
    </lineage>
</organism>
<comment type="subcellular location">
    <subcellularLocation>
        <location evidence="1">Membrane</location>
        <topology evidence="1">Single-pass membrane protein</topology>
    </subcellularLocation>
</comment>
<keyword evidence="4" id="KW-1133">Transmembrane helix</keyword>
<feature type="signal peptide" evidence="7">
    <location>
        <begin position="1"/>
        <end position="19"/>
    </location>
</feature>
<keyword evidence="6" id="KW-0325">Glycoprotein</keyword>
<keyword evidence="5" id="KW-0472">Membrane</keyword>
<sequence length="185" mass="18773">MFFDIFALLFLLLASLIAAQQTPTPTIVAPTTAAPSATAASTAHGYAYAGCWNETNHLANTGGQRALSNGNSSANNTMTLDSCILFCNTYTMQYAGLEYGRECYCAQYLSAFSTRLADSRCGYACDGNASQLCGGALAISLYNRTGGAHTGGVAGSLVGGGGGAHGAAALWGFAGLGMLLVAGVL</sequence>
<comment type="caution">
    <text evidence="9">The sequence shown here is derived from an EMBL/GenBank/DDBJ whole genome shotgun (WGS) entry which is preliminary data.</text>
</comment>
<proteinExistence type="predicted"/>
<dbReference type="EMBL" id="CAVMBE010000011">
    <property type="protein sequence ID" value="CAK3908571.1"/>
    <property type="molecule type" value="Genomic_DNA"/>
</dbReference>
<evidence type="ECO:0000256" key="1">
    <source>
        <dbReference type="ARBA" id="ARBA00004167"/>
    </source>
</evidence>
<gene>
    <name evidence="9" type="ORF">LECACI_7A002578</name>
</gene>
<name>A0AAI8YV32_9PEZI</name>
<evidence type="ECO:0000313" key="10">
    <source>
        <dbReference type="Proteomes" id="UP001296104"/>
    </source>
</evidence>